<evidence type="ECO:0008006" key="2">
    <source>
        <dbReference type="Google" id="ProtNLM"/>
    </source>
</evidence>
<name>X0REU7_9ZZZZ</name>
<gene>
    <name evidence="1" type="ORF">S01H1_16673</name>
</gene>
<dbReference type="EMBL" id="BARS01008783">
    <property type="protein sequence ID" value="GAF67288.1"/>
    <property type="molecule type" value="Genomic_DNA"/>
</dbReference>
<proteinExistence type="predicted"/>
<organism evidence="1">
    <name type="scientific">marine sediment metagenome</name>
    <dbReference type="NCBI Taxonomy" id="412755"/>
    <lineage>
        <taxon>unclassified sequences</taxon>
        <taxon>metagenomes</taxon>
        <taxon>ecological metagenomes</taxon>
    </lineage>
</organism>
<protein>
    <recommendedName>
        <fullName evidence="2">Deacetylase sirtuin-type domain-containing protein</fullName>
    </recommendedName>
</protein>
<reference evidence="1" key="1">
    <citation type="journal article" date="2014" name="Front. Microbiol.">
        <title>High frequency of phylogenetically diverse reductive dehalogenase-homologous genes in deep subseafloor sedimentary metagenomes.</title>
        <authorList>
            <person name="Kawai M."/>
            <person name="Futagami T."/>
            <person name="Toyoda A."/>
            <person name="Takaki Y."/>
            <person name="Nishi S."/>
            <person name="Hori S."/>
            <person name="Arai W."/>
            <person name="Tsubouchi T."/>
            <person name="Morono Y."/>
            <person name="Uchiyama I."/>
            <person name="Ito T."/>
            <person name="Fujiyama A."/>
            <person name="Inagaki F."/>
            <person name="Takami H."/>
        </authorList>
    </citation>
    <scope>NUCLEOTIDE SEQUENCE</scope>
    <source>
        <strain evidence="1">Expedition CK06-06</strain>
    </source>
</reference>
<sequence>DQIRDPEDKRLRCPACKGQTSSVIIPPTLGKAYEVWPVINSAWQKAREALESADEITIVGYSLPVTDFKAMWLFLESVANRKEPLRKLTVVDKYPNGLFDRYKKIFRVSDRNFEGIQGEIKCLSCSTQNV</sequence>
<dbReference type="AlphaFoldDB" id="X0REU7"/>
<accession>X0REU7</accession>
<comment type="caution">
    <text evidence="1">The sequence shown here is derived from an EMBL/GenBank/DDBJ whole genome shotgun (WGS) entry which is preliminary data.</text>
</comment>
<evidence type="ECO:0000313" key="1">
    <source>
        <dbReference type="EMBL" id="GAF67288.1"/>
    </source>
</evidence>
<feature type="non-terminal residue" evidence="1">
    <location>
        <position position="1"/>
    </location>
</feature>